<reference evidence="7 8" key="1">
    <citation type="journal article" date="2015" name="Genome Announc.">
        <title>Complete Genome Sequence of Spiroplasma cantharicola CC-1T (DSM 21588), a Bacterium Isolated from Soldier Beetle (Cantharis carolinus).</title>
        <authorList>
            <person name="Lo W.S."/>
            <person name="Liu P.Y."/>
            <person name="Kuo C.H."/>
        </authorList>
    </citation>
    <scope>NUCLEOTIDE SEQUENCE [LARGE SCALE GENOMIC DNA]</scope>
    <source>
        <strain evidence="7 8">CC-1</strain>
    </source>
</reference>
<evidence type="ECO:0000313" key="8">
    <source>
        <dbReference type="Proteomes" id="UP000063919"/>
    </source>
</evidence>
<keyword evidence="8" id="KW-1185">Reference proteome</keyword>
<comment type="subcellular location">
    <subcellularLocation>
        <location evidence="1">Cell membrane</location>
        <topology evidence="1">Multi-pass membrane protein</topology>
    </subcellularLocation>
</comment>
<feature type="transmembrane region" description="Helical" evidence="6">
    <location>
        <begin position="67"/>
        <end position="92"/>
    </location>
</feature>
<feature type="transmembrane region" description="Helical" evidence="6">
    <location>
        <begin position="245"/>
        <end position="265"/>
    </location>
</feature>
<dbReference type="Pfam" id="PF02653">
    <property type="entry name" value="BPD_transp_2"/>
    <property type="match status" value="1"/>
</dbReference>
<evidence type="ECO:0000256" key="6">
    <source>
        <dbReference type="SAM" id="Phobius"/>
    </source>
</evidence>
<organism evidence="7 8">
    <name type="scientific">Spiroplasma cantharicola</name>
    <dbReference type="NCBI Taxonomy" id="362837"/>
    <lineage>
        <taxon>Bacteria</taxon>
        <taxon>Bacillati</taxon>
        <taxon>Mycoplasmatota</taxon>
        <taxon>Mollicutes</taxon>
        <taxon>Entomoplasmatales</taxon>
        <taxon>Spiroplasmataceae</taxon>
        <taxon>Spiroplasma</taxon>
    </lineage>
</organism>
<dbReference type="GO" id="GO:0005886">
    <property type="term" value="C:plasma membrane"/>
    <property type="evidence" value="ECO:0007669"/>
    <property type="project" value="UniProtKB-SubCell"/>
</dbReference>
<evidence type="ECO:0000313" key="7">
    <source>
        <dbReference type="EMBL" id="ALD65998.1"/>
    </source>
</evidence>
<protein>
    <submittedName>
        <fullName evidence="7">Ribose/galactose ABC transporter permease</fullName>
    </submittedName>
</protein>
<name>A0A0M3SJ24_9MOLU</name>
<evidence type="ECO:0000256" key="4">
    <source>
        <dbReference type="ARBA" id="ARBA00022989"/>
    </source>
</evidence>
<dbReference type="STRING" id="362837.SCANT_v1c00880"/>
<feature type="transmembrane region" description="Helical" evidence="6">
    <location>
        <begin position="277"/>
        <end position="295"/>
    </location>
</feature>
<dbReference type="PATRIC" id="fig|362837.3.peg.88"/>
<dbReference type="AlphaFoldDB" id="A0A0M3SJ24"/>
<gene>
    <name evidence="7" type="ORF">SCANT_v1c00880</name>
</gene>
<feature type="transmembrane region" description="Helical" evidence="6">
    <location>
        <begin position="12"/>
        <end position="29"/>
    </location>
</feature>
<keyword evidence="2" id="KW-1003">Cell membrane</keyword>
<dbReference type="CDD" id="cd06580">
    <property type="entry name" value="TM_PBP1_transp_TpRbsC_like"/>
    <property type="match status" value="1"/>
</dbReference>
<keyword evidence="4 6" id="KW-1133">Transmembrane helix</keyword>
<dbReference type="InterPro" id="IPR001851">
    <property type="entry name" value="ABC_transp_permease"/>
</dbReference>
<dbReference type="KEGG" id="scj:SCANT_v1c00880"/>
<accession>A0A0M3SJ24</accession>
<keyword evidence="5 6" id="KW-0472">Membrane</keyword>
<dbReference type="RefSeq" id="WP_053945777.1">
    <property type="nucleotide sequence ID" value="NZ_CP012622.1"/>
</dbReference>
<dbReference type="PANTHER" id="PTHR43370">
    <property type="entry name" value="SUGAR ABC TRANSPORTER INTEGRAL MEMBRANE PROTEIN-RELATED"/>
    <property type="match status" value="1"/>
</dbReference>
<sequence length="313" mass="33441">MTDFISALFSDTSTFFAIFMLAAIAGMFSERSGVVNLGIEGFMTMGALGYSLFGFAVHSSGAEISQWWQLIGLFVGAVMGGLLSLLHAFTAIKLKGDQIISGTAINILAQGIALVLATSTLTGPENYISTGFMVIGIGSGINIIITLYLVIAIIISLIVGFYFTFTKTGTRHIAAGENPHALDSAGISVTKYRVVCILISGMLAGLAGAIFVVSRLLGSFAGSVQGYGYISLAIMILGQWRISMIALFSFVFSLMFAFGTRLPVIENAGNWMKTNGSLFRILPFVMSLVIMMIFARKSKPPKANGIPFDKTQR</sequence>
<evidence type="ECO:0000256" key="2">
    <source>
        <dbReference type="ARBA" id="ARBA00022475"/>
    </source>
</evidence>
<feature type="transmembrane region" description="Helical" evidence="6">
    <location>
        <begin position="99"/>
        <end position="121"/>
    </location>
</feature>
<dbReference type="GO" id="GO:0022857">
    <property type="term" value="F:transmembrane transporter activity"/>
    <property type="evidence" value="ECO:0007669"/>
    <property type="project" value="InterPro"/>
</dbReference>
<evidence type="ECO:0000256" key="3">
    <source>
        <dbReference type="ARBA" id="ARBA00022692"/>
    </source>
</evidence>
<dbReference type="EMBL" id="CP012622">
    <property type="protein sequence ID" value="ALD65998.1"/>
    <property type="molecule type" value="Genomic_DNA"/>
</dbReference>
<feature type="transmembrane region" description="Helical" evidence="6">
    <location>
        <begin position="194"/>
        <end position="214"/>
    </location>
</feature>
<feature type="transmembrane region" description="Helical" evidence="6">
    <location>
        <begin position="141"/>
        <end position="163"/>
    </location>
</feature>
<evidence type="ECO:0000256" key="5">
    <source>
        <dbReference type="ARBA" id="ARBA00023136"/>
    </source>
</evidence>
<proteinExistence type="predicted"/>
<keyword evidence="3 6" id="KW-0812">Transmembrane</keyword>
<dbReference type="Proteomes" id="UP000063919">
    <property type="component" value="Chromosome"/>
</dbReference>
<dbReference type="PANTHER" id="PTHR43370:SF1">
    <property type="entry name" value="GUANOSINE ABC TRANSPORTER PERMEASE PROTEIN NUPQ"/>
    <property type="match status" value="1"/>
</dbReference>
<feature type="transmembrane region" description="Helical" evidence="6">
    <location>
        <begin position="41"/>
        <end position="61"/>
    </location>
</feature>
<evidence type="ECO:0000256" key="1">
    <source>
        <dbReference type="ARBA" id="ARBA00004651"/>
    </source>
</evidence>